<dbReference type="InterPro" id="IPR049236">
    <property type="entry name" value="DUF6850"/>
</dbReference>
<dbReference type="AlphaFoldDB" id="A0A9E7CXY4"/>
<dbReference type="EMBL" id="CP094358">
    <property type="protein sequence ID" value="UOB16060.1"/>
    <property type="molecule type" value="Genomic_DNA"/>
</dbReference>
<dbReference type="Pfam" id="PF21012">
    <property type="entry name" value="DUF6850"/>
    <property type="match status" value="1"/>
</dbReference>
<proteinExistence type="predicted"/>
<evidence type="ECO:0000313" key="2">
    <source>
        <dbReference type="EMBL" id="UOB16060.1"/>
    </source>
</evidence>
<reference evidence="2" key="1">
    <citation type="submission" date="2022-03" db="EMBL/GenBank/DDBJ databases">
        <title>Description of Abyssus ytuae gen. nov., sp. nov., a novel member of the family Flavobacteriaceae isolated from the sediment of Mariana Trench.</title>
        <authorList>
            <person name="Zhang J."/>
            <person name="Xu X."/>
        </authorList>
    </citation>
    <scope>NUCLEOTIDE SEQUENCE</scope>
    <source>
        <strain evidence="2">MT3330</strain>
    </source>
</reference>
<evidence type="ECO:0000313" key="3">
    <source>
        <dbReference type="Proteomes" id="UP000831290"/>
    </source>
</evidence>
<evidence type="ECO:0000259" key="1">
    <source>
        <dbReference type="Pfam" id="PF21012"/>
    </source>
</evidence>
<feature type="domain" description="DUF6850" evidence="1">
    <location>
        <begin position="52"/>
        <end position="521"/>
    </location>
</feature>
<protein>
    <recommendedName>
        <fullName evidence="1">DUF6850 domain-containing protein</fullName>
    </recommendedName>
</protein>
<organism evidence="2 3">
    <name type="scientific">Abyssalbus ytuae</name>
    <dbReference type="NCBI Taxonomy" id="2926907"/>
    <lineage>
        <taxon>Bacteria</taxon>
        <taxon>Pseudomonadati</taxon>
        <taxon>Bacteroidota</taxon>
        <taxon>Flavobacteriia</taxon>
        <taxon>Flavobacteriales</taxon>
        <taxon>Flavobacteriaceae</taxon>
        <taxon>Abyssalbus</taxon>
    </lineage>
</organism>
<dbReference type="Proteomes" id="UP000831290">
    <property type="component" value="Chromosome"/>
</dbReference>
<sequence>MYKKNCFYFFIFLLFIGFNCRSQSNIEDSSLNNLNGLRLLYADYIWLTSDNPVGIAEINQPRLGKAFLGFAQEQGSFFNYNSPKSIDNISFLTEGYTKPNKISYYGKLKYQKSKEYNLVWNDASFIAEENPFIIADSIGGNYDNEIFYLEGKMSSKNAAGNLIWGLALSYKVGNKVDQTDPRPEISSVLFSFKPGVSIVCGQWVLGTNLYLTYLKEKVDFDVVDTHTNYRYFRFMGFGKYLGLSGDDLTRFYKGWDYGGSLQAQYIASHWTNLLEVQLHQDYQRAEEGSGNTRFLAGDYTKISFEVSDRIRFVREWGIHEISLKGGISEIEGKWFDQHQVTDNEGTQYWEVYNESIRYKKTILQAGAGYALMSKLRDTRISQILSAGLNLRMDMADFYPEGYSQNIYNLTARLGVFKQWQTGQTDFSIDIELDYRYNPQSDLDIDEIELVEQVSYPDHYFRSSDYLNVNGILKLGIPKLFNKSTLPYIAIENRWLQTTGTTPYFEKSAYRLYSGVRLGLIF</sequence>
<accession>A0A9E7CXY4</accession>
<name>A0A9E7CXY4_9FLAO</name>
<dbReference type="KEGG" id="fbm:MQE35_09945"/>
<keyword evidence="3" id="KW-1185">Reference proteome</keyword>
<dbReference type="RefSeq" id="WP_255841211.1">
    <property type="nucleotide sequence ID" value="NZ_CP094358.1"/>
</dbReference>
<gene>
    <name evidence="2" type="ORF">MQE35_09945</name>
</gene>